<proteinExistence type="predicted"/>
<gene>
    <name evidence="1" type="ORF">FWK35_00025508</name>
</gene>
<evidence type="ECO:0000313" key="1">
    <source>
        <dbReference type="EMBL" id="KAF0765784.1"/>
    </source>
</evidence>
<dbReference type="EMBL" id="VUJU01001324">
    <property type="protein sequence ID" value="KAF0765784.1"/>
    <property type="molecule type" value="Genomic_DNA"/>
</dbReference>
<sequence length="116" mass="12532">MSTVPIDSLDEESKTSKLCEHCSSSYVDSNGIMAAIMFSGPIASEGPTEVLPSRFSFSASFLLVSIDDSSVGGLGLDQYEHRWSLHDLTSTSVTAAVTADRSKCCKYWQRNISSPT</sequence>
<organism evidence="1 2">
    <name type="scientific">Aphis craccivora</name>
    <name type="common">Cowpea aphid</name>
    <dbReference type="NCBI Taxonomy" id="307492"/>
    <lineage>
        <taxon>Eukaryota</taxon>
        <taxon>Metazoa</taxon>
        <taxon>Ecdysozoa</taxon>
        <taxon>Arthropoda</taxon>
        <taxon>Hexapoda</taxon>
        <taxon>Insecta</taxon>
        <taxon>Pterygota</taxon>
        <taxon>Neoptera</taxon>
        <taxon>Paraneoptera</taxon>
        <taxon>Hemiptera</taxon>
        <taxon>Sternorrhyncha</taxon>
        <taxon>Aphidomorpha</taxon>
        <taxon>Aphidoidea</taxon>
        <taxon>Aphididae</taxon>
        <taxon>Aphidini</taxon>
        <taxon>Aphis</taxon>
        <taxon>Aphis</taxon>
    </lineage>
</organism>
<dbReference type="Proteomes" id="UP000478052">
    <property type="component" value="Unassembled WGS sequence"/>
</dbReference>
<reference evidence="1 2" key="1">
    <citation type="submission" date="2019-08" db="EMBL/GenBank/DDBJ databases">
        <title>Whole genome of Aphis craccivora.</title>
        <authorList>
            <person name="Voronova N.V."/>
            <person name="Shulinski R.S."/>
            <person name="Bandarenka Y.V."/>
            <person name="Zhorov D.G."/>
            <person name="Warner D."/>
        </authorList>
    </citation>
    <scope>NUCLEOTIDE SEQUENCE [LARGE SCALE GENOMIC DNA]</scope>
    <source>
        <strain evidence="1">180601</strain>
        <tissue evidence="1">Whole Body</tissue>
    </source>
</reference>
<dbReference type="AlphaFoldDB" id="A0A6G0Z5N7"/>
<evidence type="ECO:0000313" key="2">
    <source>
        <dbReference type="Proteomes" id="UP000478052"/>
    </source>
</evidence>
<accession>A0A6G0Z5N7</accession>
<name>A0A6G0Z5N7_APHCR</name>
<comment type="caution">
    <text evidence="1">The sequence shown here is derived from an EMBL/GenBank/DDBJ whole genome shotgun (WGS) entry which is preliminary data.</text>
</comment>
<protein>
    <submittedName>
        <fullName evidence="1">Uncharacterized protein</fullName>
    </submittedName>
</protein>
<keyword evidence="2" id="KW-1185">Reference proteome</keyword>